<feature type="compositionally biased region" description="Basic and acidic residues" evidence="1">
    <location>
        <begin position="58"/>
        <end position="70"/>
    </location>
</feature>
<dbReference type="PANTHER" id="PTHR38795:SF1">
    <property type="entry name" value="DUF6604 DOMAIN-CONTAINING PROTEIN"/>
    <property type="match status" value="1"/>
</dbReference>
<protein>
    <recommendedName>
        <fullName evidence="2">DUF6604 domain-containing protein</fullName>
    </recommendedName>
</protein>
<dbReference type="eggNOG" id="ENOG502RZSK">
    <property type="taxonomic scope" value="Eukaryota"/>
</dbReference>
<comment type="caution">
    <text evidence="3">The sequence shown here is derived from an EMBL/GenBank/DDBJ whole genome shotgun (WGS) entry which is preliminary data.</text>
</comment>
<dbReference type="VEuPathDB" id="FungiDB:G647_08043"/>
<accession>A0A1C1CA53</accession>
<feature type="region of interest" description="Disordered" evidence="1">
    <location>
        <begin position="119"/>
        <end position="143"/>
    </location>
</feature>
<sequence>MLHDCLFTSYKRYKADTDYIAHWLATTAKQCGYVTHHNPRETPVKTPNKLKGRARTLARRDAENAKKQEDGASSNPYTIAIQDFLPMAQQISSFSKPPVKVPEHFMRVIERAISLRRKVSKAMADPQYSGSSRSSTDRESDSRHAHFVDILVSVQQTLGHLVAGKGQSGPRPQEAAKSDDRSGFNFTNMFDCLSTDDLSTTEQDNDGDKPGQHLHQETPRVMPDLCCKVERPKDSLEASVAFVCLLSDMQQMREVISDCWRGYQRGTLDLTTAALTSNTAFELAWRLEGDLEDLTGDGNTESLLKSQHAILCQRMRDLPEYTDLSEDDFEFATHNAAPEAFLWSAYKHLRYFLDLGCMKTVISPSSDTYRPESGCSRTQEQQAFLEDRRLLSQVFSDIMVYMGGQDVHGDSHIDELTRGFLDMFWSARVPLWLAFATRVFLDIHHMLHEQIGKGFELLQMVGKTIVLSMEDQAKHHHHGSDGPFHPFAEAFDYLSRMIRDICEEDLLQRARDVTNLFDGQQIESFRFLKMNPISCGIKLYAIKALYRHLALEFVNCRSDAILSCAHLNNALIQEGYMQGRWRDMDFVYKAQDESNMYAGAAPKTPDDYHKRFCLAVLGFSITNFARNRRKPNNIALKANGHRVLEKRTPISDAFFHRYCFQQDRKNLSAQELLDILGTNTRKVMVEASEGEEALMCDIVIPQAPSREPKASKKARRAVTPDISPAGVLRKLRQSLEAESLELSLDYMTMHRICTRLLLSVRDAVATQMQDLYGTVPRQERGLPMVVLFILSTLVAGKGKSKLNILPFRKEGYNGIGDDLMRKAAAQFVDMTSKKWEGCECVVGKELTHGETVVARAHAFTGMAYHVHSGHEEH</sequence>
<dbReference type="OrthoDB" id="4150776at2759"/>
<dbReference type="Pfam" id="PF20253">
    <property type="entry name" value="DUF6604"/>
    <property type="match status" value="1"/>
</dbReference>
<dbReference type="VEuPathDB" id="FungiDB:CLCR_05459"/>
<name>A0A1C1CA53_9EURO</name>
<organism evidence="3 4">
    <name type="scientific">Cladophialophora carrionii</name>
    <dbReference type="NCBI Taxonomy" id="86049"/>
    <lineage>
        <taxon>Eukaryota</taxon>
        <taxon>Fungi</taxon>
        <taxon>Dikarya</taxon>
        <taxon>Ascomycota</taxon>
        <taxon>Pezizomycotina</taxon>
        <taxon>Eurotiomycetes</taxon>
        <taxon>Chaetothyriomycetidae</taxon>
        <taxon>Chaetothyriales</taxon>
        <taxon>Herpotrichiellaceae</taxon>
        <taxon>Cladophialophora</taxon>
    </lineage>
</organism>
<feature type="domain" description="DUF6604" evidence="2">
    <location>
        <begin position="11"/>
        <end position="292"/>
    </location>
</feature>
<evidence type="ECO:0000259" key="2">
    <source>
        <dbReference type="Pfam" id="PF20253"/>
    </source>
</evidence>
<reference evidence="4" key="1">
    <citation type="submission" date="2015-07" db="EMBL/GenBank/DDBJ databases">
        <authorList>
            <person name="Teixeira M.M."/>
            <person name="Souza R.C."/>
            <person name="Almeida L.G."/>
            <person name="Vicente V.A."/>
            <person name="de Hoog S."/>
            <person name="Bocca A.L."/>
            <person name="de Almeida S.R."/>
            <person name="Vasconcelos A.T."/>
            <person name="Felipe M.S."/>
        </authorList>
    </citation>
    <scope>NUCLEOTIDE SEQUENCE [LARGE SCALE GENOMIC DNA]</scope>
    <source>
        <strain evidence="4">KSF</strain>
    </source>
</reference>
<feature type="compositionally biased region" description="Basic and acidic residues" evidence="1">
    <location>
        <begin position="206"/>
        <end position="217"/>
    </location>
</feature>
<dbReference type="PANTHER" id="PTHR38795">
    <property type="entry name" value="DUF6604 DOMAIN-CONTAINING PROTEIN"/>
    <property type="match status" value="1"/>
</dbReference>
<keyword evidence="4" id="KW-1185">Reference proteome</keyword>
<proteinExistence type="predicted"/>
<feature type="region of interest" description="Disordered" evidence="1">
    <location>
        <begin position="162"/>
        <end position="182"/>
    </location>
</feature>
<gene>
    <name evidence="3" type="ORF">CLCR_05459</name>
</gene>
<dbReference type="STRING" id="86049.A0A1C1CA53"/>
<feature type="compositionally biased region" description="Basic residues" evidence="1">
    <location>
        <begin position="48"/>
        <end position="57"/>
    </location>
</feature>
<dbReference type="Proteomes" id="UP000094526">
    <property type="component" value="Unassembled WGS sequence"/>
</dbReference>
<evidence type="ECO:0000256" key="1">
    <source>
        <dbReference type="SAM" id="MobiDB-lite"/>
    </source>
</evidence>
<evidence type="ECO:0000313" key="3">
    <source>
        <dbReference type="EMBL" id="OCT45413.1"/>
    </source>
</evidence>
<feature type="region of interest" description="Disordered" evidence="1">
    <location>
        <begin position="197"/>
        <end position="217"/>
    </location>
</feature>
<dbReference type="EMBL" id="LGRB01000020">
    <property type="protein sequence ID" value="OCT45413.1"/>
    <property type="molecule type" value="Genomic_DNA"/>
</dbReference>
<dbReference type="InterPro" id="IPR046539">
    <property type="entry name" value="DUF6604"/>
</dbReference>
<feature type="region of interest" description="Disordered" evidence="1">
    <location>
        <begin position="36"/>
        <end position="73"/>
    </location>
</feature>
<evidence type="ECO:0000313" key="4">
    <source>
        <dbReference type="Proteomes" id="UP000094526"/>
    </source>
</evidence>
<dbReference type="AlphaFoldDB" id="A0A1C1CA53"/>